<dbReference type="Pfam" id="PF07690">
    <property type="entry name" value="MFS_1"/>
    <property type="match status" value="1"/>
</dbReference>
<feature type="transmembrane region" description="Helical" evidence="6">
    <location>
        <begin position="746"/>
        <end position="768"/>
    </location>
</feature>
<feature type="transmembrane region" description="Helical" evidence="6">
    <location>
        <begin position="788"/>
        <end position="808"/>
    </location>
</feature>
<evidence type="ECO:0000313" key="9">
    <source>
        <dbReference type="Proteomes" id="UP001175271"/>
    </source>
</evidence>
<evidence type="ECO:0000256" key="4">
    <source>
        <dbReference type="ARBA" id="ARBA00023136"/>
    </source>
</evidence>
<organism evidence="8 9">
    <name type="scientific">Steinernema hermaphroditum</name>
    <dbReference type="NCBI Taxonomy" id="289476"/>
    <lineage>
        <taxon>Eukaryota</taxon>
        <taxon>Metazoa</taxon>
        <taxon>Ecdysozoa</taxon>
        <taxon>Nematoda</taxon>
        <taxon>Chromadorea</taxon>
        <taxon>Rhabditida</taxon>
        <taxon>Tylenchina</taxon>
        <taxon>Panagrolaimomorpha</taxon>
        <taxon>Strongyloidoidea</taxon>
        <taxon>Steinernematidae</taxon>
        <taxon>Steinernema</taxon>
    </lineage>
</organism>
<evidence type="ECO:0000256" key="6">
    <source>
        <dbReference type="SAM" id="Phobius"/>
    </source>
</evidence>
<comment type="subcellular location">
    <subcellularLocation>
        <location evidence="1">Membrane</location>
        <topology evidence="1">Multi-pass membrane protein</topology>
    </subcellularLocation>
</comment>
<evidence type="ECO:0000256" key="1">
    <source>
        <dbReference type="ARBA" id="ARBA00004141"/>
    </source>
</evidence>
<feature type="region of interest" description="Disordered" evidence="5">
    <location>
        <begin position="374"/>
        <end position="396"/>
    </location>
</feature>
<sequence length="967" mass="105465">MSFAFKGSAYLRSSRTLCSYTLLSTLKFATCSHTSDRSRSTLVPDLSFFDNTFSDIVYFIDETSVGPIWTLRQFQLLPSGYLKPLDIYDMKHPAFDPGKPDAYANDNMLQSDAKSLYIWNRSQDQLHSTCAFDAIFRPKTAKTKTFKVQRQRREWLNSFSVDKSLIVYAESTRTSDMHWATNIYASNLSKPGQTVCIGHTNVLLDVNVISVASLLEMKRKNFSLFGNRTLEKATTTITAKPTTSASPSTTTAKARPPKLRNKQHKVADYDYSNSIFNSELGYIINLGNLKTSEISSSSSRPSTASTAAPQSTLQTVNTESTKTPVPSFAPNATITPKPQWGTSTTTLKVDLPISESGKISPDQLQHEHHYEISATTTTEQPTSPKIDPAHDTSSKDKMQMSINANRKLKKQVGTAAGDSQLGGRPLLRFWRRFTADATLESAKAKASLWCKSSQRLRIALVLALALGIEGLLRSNINMAMVCMVNKTALIEAAGGVHNTPTTKVVSGGFAQNLTAPTAIPKSAESKDPQCAQVEETEEQARVYNGDLVWTPREQATIFTSFYVGGLVVIIPGGLLVEKYGARFVVFWGAVVNAVGTVMTPSVAYLLGPYAVMVLRFIMGCGQGILVPCMNVLISCWFPAAEKSTALAISTTGNQFSVIIALFLTAELCQFTALGGWAMSFYFYGVFGFVFCILWQCAVTDHPESARVSPDELSYIHGENIHHVVPATKNGKGKAPMPWKKILSSPVIWAIALSSFSQAFVTVGMVTYIPQYYKNILKMKLSSNGVMSALPFVVQLLTKLLFAMIADVLNKRKICSITTIAKMFNLIASFGCGICLIALTTVDCTQSWLAILLLVTGVGLTSGYIPGYNTSIVCVAPIYTSGIASFCKLLAQIASVASPYMIGSLTKNGQLWEWNVVFYLISGVLFSTGLFFQISGSSEVQPWAKVEGSSGAKQQQETALLPNDGTVA</sequence>
<keyword evidence="9" id="KW-1185">Reference proteome</keyword>
<dbReference type="GO" id="GO:0022857">
    <property type="term" value="F:transmembrane transporter activity"/>
    <property type="evidence" value="ECO:0007669"/>
    <property type="project" value="InterPro"/>
</dbReference>
<gene>
    <name evidence="8" type="ORF">QR680_002576</name>
</gene>
<feature type="transmembrane region" description="Helical" evidence="6">
    <location>
        <begin position="612"/>
        <end position="633"/>
    </location>
</feature>
<dbReference type="EMBL" id="JAUCMV010000005">
    <property type="protein sequence ID" value="KAK0398400.1"/>
    <property type="molecule type" value="Genomic_DNA"/>
</dbReference>
<feature type="compositionally biased region" description="Low complexity" evidence="5">
    <location>
        <begin position="293"/>
        <end position="312"/>
    </location>
</feature>
<dbReference type="SUPFAM" id="SSF103473">
    <property type="entry name" value="MFS general substrate transporter"/>
    <property type="match status" value="1"/>
</dbReference>
<dbReference type="InterPro" id="IPR020846">
    <property type="entry name" value="MFS_dom"/>
</dbReference>
<dbReference type="Proteomes" id="UP001175271">
    <property type="component" value="Unassembled WGS sequence"/>
</dbReference>
<dbReference type="Pfam" id="PF25492">
    <property type="entry name" value="DUF7911"/>
    <property type="match status" value="1"/>
</dbReference>
<feature type="transmembrane region" description="Helical" evidence="6">
    <location>
        <begin position="847"/>
        <end position="864"/>
    </location>
</feature>
<keyword evidence="4 6" id="KW-0472">Membrane</keyword>
<name>A0AA39H377_9BILA</name>
<dbReference type="InterPro" id="IPR036259">
    <property type="entry name" value="MFS_trans_sf"/>
</dbReference>
<feature type="compositionally biased region" description="Polar residues" evidence="5">
    <location>
        <begin position="374"/>
        <end position="383"/>
    </location>
</feature>
<feature type="transmembrane region" description="Helical" evidence="6">
    <location>
        <begin position="871"/>
        <end position="893"/>
    </location>
</feature>
<feature type="transmembrane region" description="Helical" evidence="6">
    <location>
        <begin position="680"/>
        <end position="698"/>
    </location>
</feature>
<dbReference type="InterPro" id="IPR057233">
    <property type="entry name" value="DUF7911"/>
</dbReference>
<feature type="transmembrane region" description="Helical" evidence="6">
    <location>
        <begin position="583"/>
        <end position="606"/>
    </location>
</feature>
<dbReference type="PROSITE" id="PS50850">
    <property type="entry name" value="MFS"/>
    <property type="match status" value="1"/>
</dbReference>
<keyword evidence="2 6" id="KW-0812">Transmembrane</keyword>
<dbReference type="AlphaFoldDB" id="A0AA39H377"/>
<dbReference type="PANTHER" id="PTHR11662:SF72">
    <property type="entry name" value="MAJOR FACILITATOR SUPERFAMILY (MFS) PROFILE DOMAIN-CONTAINING PROTEIN"/>
    <property type="match status" value="1"/>
</dbReference>
<evidence type="ECO:0000259" key="7">
    <source>
        <dbReference type="PROSITE" id="PS50850"/>
    </source>
</evidence>
<dbReference type="InterPro" id="IPR050382">
    <property type="entry name" value="MFS_Na/Anion_cotransporter"/>
</dbReference>
<feature type="region of interest" description="Disordered" evidence="5">
    <location>
        <begin position="236"/>
        <end position="263"/>
    </location>
</feature>
<dbReference type="GO" id="GO:0006820">
    <property type="term" value="P:monoatomic anion transport"/>
    <property type="evidence" value="ECO:0007669"/>
    <property type="project" value="TreeGrafter"/>
</dbReference>
<keyword evidence="3 6" id="KW-1133">Transmembrane helix</keyword>
<dbReference type="PANTHER" id="PTHR11662">
    <property type="entry name" value="SOLUTE CARRIER FAMILY 17"/>
    <property type="match status" value="1"/>
</dbReference>
<protein>
    <recommendedName>
        <fullName evidence="7">Major facilitator superfamily (MFS) profile domain-containing protein</fullName>
    </recommendedName>
</protein>
<proteinExistence type="predicted"/>
<dbReference type="GO" id="GO:0016020">
    <property type="term" value="C:membrane"/>
    <property type="evidence" value="ECO:0007669"/>
    <property type="project" value="UniProtKB-SubCell"/>
</dbReference>
<reference evidence="8" key="1">
    <citation type="submission" date="2023-06" db="EMBL/GenBank/DDBJ databases">
        <title>Genomic analysis of the entomopathogenic nematode Steinernema hermaphroditum.</title>
        <authorList>
            <person name="Schwarz E.M."/>
            <person name="Heppert J.K."/>
            <person name="Baniya A."/>
            <person name="Schwartz H.T."/>
            <person name="Tan C.-H."/>
            <person name="Antoshechkin I."/>
            <person name="Sternberg P.W."/>
            <person name="Goodrich-Blair H."/>
            <person name="Dillman A.R."/>
        </authorList>
    </citation>
    <scope>NUCLEOTIDE SEQUENCE</scope>
    <source>
        <strain evidence="8">PS9179</strain>
        <tissue evidence="8">Whole animal</tissue>
    </source>
</reference>
<dbReference type="InterPro" id="IPR011701">
    <property type="entry name" value="MFS"/>
</dbReference>
<dbReference type="FunFam" id="1.20.1250.20:FF:000532">
    <property type="entry name" value="SLC (SoLute Carrier) homolog"/>
    <property type="match status" value="1"/>
</dbReference>
<accession>A0AA39H377</accession>
<feature type="transmembrane region" description="Helical" evidence="6">
    <location>
        <begin position="913"/>
        <end position="931"/>
    </location>
</feature>
<feature type="domain" description="Major facilitator superfamily (MFS) profile" evidence="7">
    <location>
        <begin position="458"/>
        <end position="940"/>
    </location>
</feature>
<feature type="transmembrane region" description="Helical" evidence="6">
    <location>
        <begin position="557"/>
        <end position="576"/>
    </location>
</feature>
<feature type="transmembrane region" description="Helical" evidence="6">
    <location>
        <begin position="820"/>
        <end position="841"/>
    </location>
</feature>
<dbReference type="Gene3D" id="1.20.1250.20">
    <property type="entry name" value="MFS general substrate transporter like domains"/>
    <property type="match status" value="2"/>
</dbReference>
<feature type="compositionally biased region" description="Polar residues" evidence="5">
    <location>
        <begin position="313"/>
        <end position="343"/>
    </location>
</feature>
<feature type="compositionally biased region" description="Low complexity" evidence="5">
    <location>
        <begin position="236"/>
        <end position="254"/>
    </location>
</feature>
<feature type="transmembrane region" description="Helical" evidence="6">
    <location>
        <begin position="645"/>
        <end position="665"/>
    </location>
</feature>
<evidence type="ECO:0000256" key="5">
    <source>
        <dbReference type="SAM" id="MobiDB-lite"/>
    </source>
</evidence>
<feature type="region of interest" description="Disordered" evidence="5">
    <location>
        <begin position="293"/>
        <end position="343"/>
    </location>
</feature>
<evidence type="ECO:0000256" key="2">
    <source>
        <dbReference type="ARBA" id="ARBA00022692"/>
    </source>
</evidence>
<feature type="region of interest" description="Disordered" evidence="5">
    <location>
        <begin position="947"/>
        <end position="967"/>
    </location>
</feature>
<evidence type="ECO:0000256" key="3">
    <source>
        <dbReference type="ARBA" id="ARBA00022989"/>
    </source>
</evidence>
<evidence type="ECO:0000313" key="8">
    <source>
        <dbReference type="EMBL" id="KAK0398400.1"/>
    </source>
</evidence>
<comment type="caution">
    <text evidence="8">The sequence shown here is derived from an EMBL/GenBank/DDBJ whole genome shotgun (WGS) entry which is preliminary data.</text>
</comment>
<feature type="compositionally biased region" description="Basic and acidic residues" evidence="5">
    <location>
        <begin position="387"/>
        <end position="396"/>
    </location>
</feature>